<evidence type="ECO:0000313" key="9">
    <source>
        <dbReference type="EMBL" id="MBE7325796.1"/>
    </source>
</evidence>
<dbReference type="Gene3D" id="1.10.3470.10">
    <property type="entry name" value="ABC transporter involved in vitamin B12 uptake, BtuC"/>
    <property type="match status" value="1"/>
</dbReference>
<dbReference type="Pfam" id="PF01032">
    <property type="entry name" value="FecCD"/>
    <property type="match status" value="1"/>
</dbReference>
<evidence type="ECO:0000256" key="5">
    <source>
        <dbReference type="ARBA" id="ARBA00022692"/>
    </source>
</evidence>
<protein>
    <submittedName>
        <fullName evidence="9">Iron ABC transporter permease</fullName>
    </submittedName>
</protein>
<comment type="subcellular location">
    <subcellularLocation>
        <location evidence="1">Cell membrane</location>
        <topology evidence="1">Multi-pass membrane protein</topology>
    </subcellularLocation>
</comment>
<sequence length="348" mass="34666">MTVHTVRVAEPDTPTLGADRVATPVRRRGWLPFAVLAALAGAAVLSATVGSTPVALEALWQGDHPDHGIAAARLDRTALGAAVGAALALAGALLQGLTRNPVADPGLLGINSGASLAVVVSISVLGVSTTVGYVWAALLGAAAAGLLVHTVAAVGPGGATPVKIAVSGAAVTAAVTSLTSALLLMDRAAMTSFRFWSVGTFGGRDWSVLSAGLPFLAVGVVLAFAGARLLDALALGDDVARGLGARVRRDRAVVGLAAVLLAGTATALAGPIAFVGLVVPHVVRAYTGPRHGVLLLWSALVGAVLVLLADTVGRVIAPPSEVQVGVMAALVGLPFFLVLVRRIRGGGL</sequence>
<evidence type="ECO:0000256" key="8">
    <source>
        <dbReference type="SAM" id="Phobius"/>
    </source>
</evidence>
<proteinExistence type="inferred from homology"/>
<feature type="transmembrane region" description="Helical" evidence="8">
    <location>
        <begin position="106"/>
        <end position="126"/>
    </location>
</feature>
<keyword evidence="10" id="KW-1185">Reference proteome</keyword>
<dbReference type="EMBL" id="JADCSA010000016">
    <property type="protein sequence ID" value="MBE7325796.1"/>
    <property type="molecule type" value="Genomic_DNA"/>
</dbReference>
<keyword evidence="5 8" id="KW-0812">Transmembrane</keyword>
<comment type="similarity">
    <text evidence="2">Belongs to the binding-protein-dependent transport system permease family. FecCD subfamily.</text>
</comment>
<keyword evidence="7 8" id="KW-0472">Membrane</keyword>
<comment type="caution">
    <text evidence="9">The sequence shown here is derived from an EMBL/GenBank/DDBJ whole genome shotgun (WGS) entry which is preliminary data.</text>
</comment>
<dbReference type="InterPro" id="IPR000522">
    <property type="entry name" value="ABC_transptr_permease_BtuC"/>
</dbReference>
<feature type="transmembrane region" description="Helical" evidence="8">
    <location>
        <begin position="164"/>
        <end position="185"/>
    </location>
</feature>
<dbReference type="SUPFAM" id="SSF81345">
    <property type="entry name" value="ABC transporter involved in vitamin B12 uptake, BtuC"/>
    <property type="match status" value="1"/>
</dbReference>
<name>A0ABR9RW34_9ACTN</name>
<reference evidence="9 10" key="1">
    <citation type="submission" date="2020-10" db="EMBL/GenBank/DDBJ databases">
        <title>Nocardioides sp. isolated from sludge.</title>
        <authorList>
            <person name="Zhang X."/>
        </authorList>
    </citation>
    <scope>NUCLEOTIDE SEQUENCE [LARGE SCALE GENOMIC DNA]</scope>
    <source>
        <strain evidence="9 10">Y6</strain>
    </source>
</reference>
<gene>
    <name evidence="9" type="ORF">IEQ44_14175</name>
</gene>
<feature type="transmembrane region" description="Helical" evidence="8">
    <location>
        <begin position="322"/>
        <end position="340"/>
    </location>
</feature>
<keyword evidence="4" id="KW-1003">Cell membrane</keyword>
<dbReference type="RefSeq" id="WP_193639123.1">
    <property type="nucleotide sequence ID" value="NZ_JADCSA010000016.1"/>
</dbReference>
<feature type="transmembrane region" description="Helical" evidence="8">
    <location>
        <begin position="252"/>
        <end position="280"/>
    </location>
</feature>
<feature type="transmembrane region" description="Helical" evidence="8">
    <location>
        <begin position="30"/>
        <end position="56"/>
    </location>
</feature>
<dbReference type="Proteomes" id="UP000756387">
    <property type="component" value="Unassembled WGS sequence"/>
</dbReference>
<evidence type="ECO:0000256" key="7">
    <source>
        <dbReference type="ARBA" id="ARBA00023136"/>
    </source>
</evidence>
<dbReference type="PANTHER" id="PTHR30472:SF1">
    <property type="entry name" value="FE(3+) DICITRATE TRANSPORT SYSTEM PERMEASE PROTEIN FECC-RELATED"/>
    <property type="match status" value="1"/>
</dbReference>
<organism evidence="9 10">
    <name type="scientific">Nocardioides malaquae</name>
    <dbReference type="NCBI Taxonomy" id="2773426"/>
    <lineage>
        <taxon>Bacteria</taxon>
        <taxon>Bacillati</taxon>
        <taxon>Actinomycetota</taxon>
        <taxon>Actinomycetes</taxon>
        <taxon>Propionibacteriales</taxon>
        <taxon>Nocardioidaceae</taxon>
        <taxon>Nocardioides</taxon>
    </lineage>
</organism>
<feature type="transmembrane region" description="Helical" evidence="8">
    <location>
        <begin position="292"/>
        <end position="316"/>
    </location>
</feature>
<evidence type="ECO:0000256" key="2">
    <source>
        <dbReference type="ARBA" id="ARBA00007935"/>
    </source>
</evidence>
<evidence type="ECO:0000313" key="10">
    <source>
        <dbReference type="Proteomes" id="UP000756387"/>
    </source>
</evidence>
<feature type="transmembrane region" description="Helical" evidence="8">
    <location>
        <begin position="133"/>
        <end position="152"/>
    </location>
</feature>
<dbReference type="CDD" id="cd06550">
    <property type="entry name" value="TM_ABC_iron-siderophores_like"/>
    <property type="match status" value="1"/>
</dbReference>
<feature type="transmembrane region" description="Helical" evidence="8">
    <location>
        <begin position="206"/>
        <end position="227"/>
    </location>
</feature>
<dbReference type="InterPro" id="IPR037294">
    <property type="entry name" value="ABC_BtuC-like"/>
</dbReference>
<keyword evidence="6 8" id="KW-1133">Transmembrane helix</keyword>
<keyword evidence="3" id="KW-0813">Transport</keyword>
<dbReference type="PANTHER" id="PTHR30472">
    <property type="entry name" value="FERRIC ENTEROBACTIN TRANSPORT SYSTEM PERMEASE PROTEIN"/>
    <property type="match status" value="1"/>
</dbReference>
<evidence type="ECO:0000256" key="1">
    <source>
        <dbReference type="ARBA" id="ARBA00004651"/>
    </source>
</evidence>
<evidence type="ECO:0000256" key="4">
    <source>
        <dbReference type="ARBA" id="ARBA00022475"/>
    </source>
</evidence>
<accession>A0ABR9RW34</accession>
<evidence type="ECO:0000256" key="3">
    <source>
        <dbReference type="ARBA" id="ARBA00022448"/>
    </source>
</evidence>
<evidence type="ECO:0000256" key="6">
    <source>
        <dbReference type="ARBA" id="ARBA00022989"/>
    </source>
</evidence>